<reference evidence="2" key="1">
    <citation type="submission" date="2022-07" db="EMBL/GenBank/DDBJ databases">
        <title>Genome Sequence of Agrocybe chaxingu.</title>
        <authorList>
            <person name="Buettner E."/>
        </authorList>
    </citation>
    <scope>NUCLEOTIDE SEQUENCE</scope>
    <source>
        <strain evidence="2">MP-N11</strain>
    </source>
</reference>
<name>A0A9W8K455_9AGAR</name>
<dbReference type="Proteomes" id="UP001148786">
    <property type="component" value="Unassembled WGS sequence"/>
</dbReference>
<gene>
    <name evidence="2" type="ORF">NLJ89_g3689</name>
</gene>
<feature type="region of interest" description="Disordered" evidence="1">
    <location>
        <begin position="190"/>
        <end position="218"/>
    </location>
</feature>
<feature type="compositionally biased region" description="Basic and acidic residues" evidence="1">
    <location>
        <begin position="190"/>
        <end position="212"/>
    </location>
</feature>
<proteinExistence type="predicted"/>
<evidence type="ECO:0000313" key="2">
    <source>
        <dbReference type="EMBL" id="KAJ3512153.1"/>
    </source>
</evidence>
<sequence>MPSAHTSHQQHPERQAHFAAAIHEIAHKNMLPSATACRLHAGEDAHVLHIFEPLSSSKTSNMNRIVRTVFKLATARGPIPIQRFDNLSLKDIKNQINVSTIAAFLAAVQAQIISLSYQDNSSRALIAANVIGFGGVLLDVMAACQATTTSAILQREVAEREVAESEAAKTDTRGQSQEATAVDIEKGQARANVAEHAHQTDEEIAGPRRTELDSSPASGALPEWRLRQLLQQADSTTNMMIIGIYCIIASIQCLAIGTQPKGVWITSAVVGLRSMDVARDDGPNCQPEAELNPPARPVSPIPFDSTQAQKREVDAAELVGKTFVNAYQISPKPDDEGTGLPGSFGIAFTDGSRYHIRIKLGSQSSYVDTDIDEDDFAGKRITAASLLRCEGHFHEYDGFIGLKNDGMMKYIALGVKLEGSDEWVKFFGTEEDYNSDGDGLTLRGPDEEDSVREAFLFPVMYHPTQCSISANFLPIATVW</sequence>
<comment type="caution">
    <text evidence="2">The sequence shown here is derived from an EMBL/GenBank/DDBJ whole genome shotgun (WGS) entry which is preliminary data.</text>
</comment>
<evidence type="ECO:0000256" key="1">
    <source>
        <dbReference type="SAM" id="MobiDB-lite"/>
    </source>
</evidence>
<organism evidence="2 3">
    <name type="scientific">Agrocybe chaxingu</name>
    <dbReference type="NCBI Taxonomy" id="84603"/>
    <lineage>
        <taxon>Eukaryota</taxon>
        <taxon>Fungi</taxon>
        <taxon>Dikarya</taxon>
        <taxon>Basidiomycota</taxon>
        <taxon>Agaricomycotina</taxon>
        <taxon>Agaricomycetes</taxon>
        <taxon>Agaricomycetidae</taxon>
        <taxon>Agaricales</taxon>
        <taxon>Agaricineae</taxon>
        <taxon>Strophariaceae</taxon>
        <taxon>Agrocybe</taxon>
    </lineage>
</organism>
<dbReference type="AlphaFoldDB" id="A0A9W8K455"/>
<dbReference type="OrthoDB" id="3050188at2759"/>
<evidence type="ECO:0000313" key="3">
    <source>
        <dbReference type="Proteomes" id="UP001148786"/>
    </source>
</evidence>
<accession>A0A9W8K455</accession>
<protein>
    <submittedName>
        <fullName evidence="2">Uncharacterized protein</fullName>
    </submittedName>
</protein>
<keyword evidence="3" id="KW-1185">Reference proteome</keyword>
<dbReference type="EMBL" id="JANKHO010000277">
    <property type="protein sequence ID" value="KAJ3512153.1"/>
    <property type="molecule type" value="Genomic_DNA"/>
</dbReference>